<dbReference type="InterPro" id="IPR013563">
    <property type="entry name" value="Oligopep_ABC_C"/>
</dbReference>
<dbReference type="OrthoDB" id="37801at2"/>
<dbReference type="NCBIfam" id="TIGR01727">
    <property type="entry name" value="oligo_HPY"/>
    <property type="match status" value="1"/>
</dbReference>
<dbReference type="RefSeq" id="WP_048848707.1">
    <property type="nucleotide sequence ID" value="NZ_BALE01000017.1"/>
</dbReference>
<dbReference type="GO" id="GO:0005886">
    <property type="term" value="C:plasma membrane"/>
    <property type="evidence" value="ECO:0007669"/>
    <property type="project" value="UniProtKB-SubCell"/>
</dbReference>
<dbReference type="Proteomes" id="UP000032679">
    <property type="component" value="Unassembled WGS sequence"/>
</dbReference>
<evidence type="ECO:0000259" key="8">
    <source>
        <dbReference type="PROSITE" id="PS50893"/>
    </source>
</evidence>
<dbReference type="InterPro" id="IPR027417">
    <property type="entry name" value="P-loop_NTPase"/>
</dbReference>
<evidence type="ECO:0000313" key="9">
    <source>
        <dbReference type="EMBL" id="GAN54162.1"/>
    </source>
</evidence>
<comment type="caution">
    <text evidence="9">The sequence shown here is derived from an EMBL/GenBank/DDBJ whole genome shotgun (WGS) entry which is preliminary data.</text>
</comment>
<dbReference type="AlphaFoldDB" id="A0A0D6MKJ4"/>
<dbReference type="GO" id="GO:0005524">
    <property type="term" value="F:ATP binding"/>
    <property type="evidence" value="ECO:0007669"/>
    <property type="project" value="UniProtKB-KW"/>
</dbReference>
<dbReference type="InterPro" id="IPR050388">
    <property type="entry name" value="ABC_Ni/Peptide_Import"/>
</dbReference>
<dbReference type="SUPFAM" id="SSF52540">
    <property type="entry name" value="P-loop containing nucleoside triphosphate hydrolases"/>
    <property type="match status" value="1"/>
</dbReference>
<name>A0A0D6MKJ4_9PROT</name>
<gene>
    <name evidence="9" type="ORF">Tasa_017_045</name>
</gene>
<evidence type="ECO:0000256" key="2">
    <source>
        <dbReference type="ARBA" id="ARBA00005417"/>
    </source>
</evidence>
<keyword evidence="4" id="KW-1003">Cell membrane</keyword>
<dbReference type="GO" id="GO:0055085">
    <property type="term" value="P:transmembrane transport"/>
    <property type="evidence" value="ECO:0007669"/>
    <property type="project" value="UniProtKB-ARBA"/>
</dbReference>
<dbReference type="GO" id="GO:0016887">
    <property type="term" value="F:ATP hydrolysis activity"/>
    <property type="evidence" value="ECO:0007669"/>
    <property type="project" value="InterPro"/>
</dbReference>
<keyword evidence="10" id="KW-1185">Reference proteome</keyword>
<dbReference type="PANTHER" id="PTHR43297">
    <property type="entry name" value="OLIGOPEPTIDE TRANSPORT ATP-BINDING PROTEIN APPD"/>
    <property type="match status" value="1"/>
</dbReference>
<dbReference type="InterPro" id="IPR003593">
    <property type="entry name" value="AAA+_ATPase"/>
</dbReference>
<dbReference type="Pfam" id="PF00005">
    <property type="entry name" value="ABC_tran"/>
    <property type="match status" value="1"/>
</dbReference>
<comment type="similarity">
    <text evidence="2">Belongs to the ABC transporter superfamily.</text>
</comment>
<dbReference type="InterPro" id="IPR003439">
    <property type="entry name" value="ABC_transporter-like_ATP-bd"/>
</dbReference>
<dbReference type="STRING" id="1231623.Tasa_017_045"/>
<reference evidence="9 10" key="1">
    <citation type="submission" date="2012-10" db="EMBL/GenBank/DDBJ databases">
        <title>Genome sequencing of Tanticharoenia sakaeratensis NBRC 103193.</title>
        <authorList>
            <person name="Azuma Y."/>
            <person name="Hadano H."/>
            <person name="Hirakawa H."/>
            <person name="Matsushita K."/>
        </authorList>
    </citation>
    <scope>NUCLEOTIDE SEQUENCE [LARGE SCALE GENOMIC DNA]</scope>
    <source>
        <strain evidence="9 10">NBRC 103193</strain>
    </source>
</reference>
<dbReference type="Gene3D" id="3.40.50.300">
    <property type="entry name" value="P-loop containing nucleotide triphosphate hydrolases"/>
    <property type="match status" value="1"/>
</dbReference>
<dbReference type="EMBL" id="BALE01000017">
    <property type="protein sequence ID" value="GAN54162.1"/>
    <property type="molecule type" value="Genomic_DNA"/>
</dbReference>
<dbReference type="PANTHER" id="PTHR43297:SF2">
    <property type="entry name" value="DIPEPTIDE TRANSPORT ATP-BINDING PROTEIN DPPD"/>
    <property type="match status" value="1"/>
</dbReference>
<proteinExistence type="inferred from homology"/>
<evidence type="ECO:0000256" key="6">
    <source>
        <dbReference type="ARBA" id="ARBA00022840"/>
    </source>
</evidence>
<dbReference type="Pfam" id="PF08352">
    <property type="entry name" value="oligo_HPY"/>
    <property type="match status" value="1"/>
</dbReference>
<keyword evidence="3" id="KW-0813">Transport</keyword>
<evidence type="ECO:0000256" key="4">
    <source>
        <dbReference type="ARBA" id="ARBA00022475"/>
    </source>
</evidence>
<keyword evidence="5" id="KW-0547">Nucleotide-binding</keyword>
<keyword evidence="7" id="KW-0472">Membrane</keyword>
<organism evidence="9 10">
    <name type="scientific">Tanticharoenia sakaeratensis NBRC 103193</name>
    <dbReference type="NCBI Taxonomy" id="1231623"/>
    <lineage>
        <taxon>Bacteria</taxon>
        <taxon>Pseudomonadati</taxon>
        <taxon>Pseudomonadota</taxon>
        <taxon>Alphaproteobacteria</taxon>
        <taxon>Acetobacterales</taxon>
        <taxon>Acetobacteraceae</taxon>
        <taxon>Tanticharoenia</taxon>
    </lineage>
</organism>
<sequence length="314" mass="33808">MAEPILQVRDLCVRLSGRLILDHVSFDVLRGRTLGVVGESGSGKSVTASALMGLVPIASGSVKFGSREVAGLSERAWRALRGRQIAMVFQDPMSAFLPVRSVGAQIDEQIRAHERLSRTDARARTVQLLQRMEVPDAAQMARRYPHQLSGGLRQRAMIAMALSCRPDLLIADEPTTALDVTVQAQILALLREVSQRDAGVMLITHDMGVVAQSCADVVVMYAGVIVERGSVETILQAPLHPYTQALMAATPEIDGPRPARLATIPGQPPSPASRPQGCVFQPRCGYAHEACGRRPPLRSHAGRDVACVLYEGAA</sequence>
<evidence type="ECO:0000256" key="1">
    <source>
        <dbReference type="ARBA" id="ARBA00004417"/>
    </source>
</evidence>
<keyword evidence="6 9" id="KW-0067">ATP-binding</keyword>
<dbReference type="FunFam" id="3.40.50.300:FF:000016">
    <property type="entry name" value="Oligopeptide ABC transporter ATP-binding component"/>
    <property type="match status" value="1"/>
</dbReference>
<evidence type="ECO:0000256" key="5">
    <source>
        <dbReference type="ARBA" id="ARBA00022741"/>
    </source>
</evidence>
<dbReference type="CDD" id="cd03257">
    <property type="entry name" value="ABC_NikE_OppD_transporters"/>
    <property type="match status" value="1"/>
</dbReference>
<dbReference type="PROSITE" id="PS50893">
    <property type="entry name" value="ABC_TRANSPORTER_2"/>
    <property type="match status" value="1"/>
</dbReference>
<accession>A0A0D6MKJ4</accession>
<dbReference type="GO" id="GO:0015833">
    <property type="term" value="P:peptide transport"/>
    <property type="evidence" value="ECO:0007669"/>
    <property type="project" value="InterPro"/>
</dbReference>
<protein>
    <submittedName>
        <fullName evidence="9">Oligopeptide ABC transporter ATP-binding protein OppD</fullName>
    </submittedName>
</protein>
<feature type="domain" description="ABC transporter" evidence="8">
    <location>
        <begin position="6"/>
        <end position="247"/>
    </location>
</feature>
<evidence type="ECO:0000256" key="3">
    <source>
        <dbReference type="ARBA" id="ARBA00022448"/>
    </source>
</evidence>
<evidence type="ECO:0000256" key="7">
    <source>
        <dbReference type="ARBA" id="ARBA00023136"/>
    </source>
</evidence>
<dbReference type="SMART" id="SM00382">
    <property type="entry name" value="AAA"/>
    <property type="match status" value="1"/>
</dbReference>
<evidence type="ECO:0000313" key="10">
    <source>
        <dbReference type="Proteomes" id="UP000032679"/>
    </source>
</evidence>
<comment type="subcellular location">
    <subcellularLocation>
        <location evidence="1">Cell inner membrane</location>
        <topology evidence="1">Peripheral membrane protein</topology>
    </subcellularLocation>
</comment>